<gene>
    <name evidence="3" type="ORF">HMPREF9080_02618</name>
</gene>
<dbReference type="Pfam" id="PF10040">
    <property type="entry name" value="CRISPR_Cas6"/>
    <property type="match status" value="1"/>
</dbReference>
<feature type="compositionally biased region" description="Polar residues" evidence="1">
    <location>
        <begin position="103"/>
        <end position="112"/>
    </location>
</feature>
<feature type="compositionally biased region" description="Basic and acidic residues" evidence="1">
    <location>
        <begin position="27"/>
        <end position="39"/>
    </location>
</feature>
<evidence type="ECO:0000313" key="3">
    <source>
        <dbReference type="EMBL" id="EHM52003.1"/>
    </source>
</evidence>
<comment type="caution">
    <text evidence="3">The sequence shown here is derived from an EMBL/GenBank/DDBJ whole genome shotgun (WGS) entry which is preliminary data.</text>
</comment>
<dbReference type="PATRIC" id="fig|797473.3.peg.2145"/>
<name>G9ZIJ4_9GAMM</name>
<dbReference type="Proteomes" id="UP000004750">
    <property type="component" value="Unassembled WGS sequence"/>
</dbReference>
<dbReference type="STRING" id="797473.HMPREF9080_02618"/>
<feature type="compositionally biased region" description="Polar residues" evidence="1">
    <location>
        <begin position="9"/>
        <end position="20"/>
    </location>
</feature>
<organism evidence="3 4">
    <name type="scientific">Cardiobacterium valvarum F0432</name>
    <dbReference type="NCBI Taxonomy" id="797473"/>
    <lineage>
        <taxon>Bacteria</taxon>
        <taxon>Pseudomonadati</taxon>
        <taxon>Pseudomonadota</taxon>
        <taxon>Gammaproteobacteria</taxon>
        <taxon>Cardiobacteriales</taxon>
        <taxon>Cardiobacteriaceae</taxon>
        <taxon>Cardiobacterium</taxon>
    </lineage>
</organism>
<evidence type="ECO:0000259" key="2">
    <source>
        <dbReference type="Pfam" id="PF10040"/>
    </source>
</evidence>
<feature type="compositionally biased region" description="Polar residues" evidence="1">
    <location>
        <begin position="73"/>
        <end position="92"/>
    </location>
</feature>
<proteinExistence type="predicted"/>
<dbReference type="EMBL" id="AGCM01000148">
    <property type="protein sequence ID" value="EHM52003.1"/>
    <property type="molecule type" value="Genomic_DNA"/>
</dbReference>
<protein>
    <recommendedName>
        <fullName evidence="2">CRISPR-associated protein Cas6 C-terminal domain-containing protein</fullName>
    </recommendedName>
</protein>
<reference evidence="3 4" key="1">
    <citation type="submission" date="2011-08" db="EMBL/GenBank/DDBJ databases">
        <authorList>
            <person name="Weinstock G."/>
            <person name="Sodergren E."/>
            <person name="Clifton S."/>
            <person name="Fulton L."/>
            <person name="Fulton B."/>
            <person name="Courtney L."/>
            <person name="Fronick C."/>
            <person name="Harrison M."/>
            <person name="Strong C."/>
            <person name="Farmer C."/>
            <person name="Delahaunty K."/>
            <person name="Markovic C."/>
            <person name="Hall O."/>
            <person name="Minx P."/>
            <person name="Tomlinson C."/>
            <person name="Mitreva M."/>
            <person name="Hou S."/>
            <person name="Chen J."/>
            <person name="Wollam A."/>
            <person name="Pepin K.H."/>
            <person name="Johnson M."/>
            <person name="Bhonagiri V."/>
            <person name="Zhang X."/>
            <person name="Suruliraj S."/>
            <person name="Warren W."/>
            <person name="Chinwalla A."/>
            <person name="Mardis E.R."/>
            <person name="Wilson R.K."/>
        </authorList>
    </citation>
    <scope>NUCLEOTIDE SEQUENCE [LARGE SCALE GENOMIC DNA]</scope>
    <source>
        <strain evidence="3 4">F0432</strain>
    </source>
</reference>
<feature type="region of interest" description="Disordered" evidence="1">
    <location>
        <begin position="1"/>
        <end position="112"/>
    </location>
</feature>
<dbReference type="HOGENOM" id="CLU_050021_0_0_6"/>
<dbReference type="Gene3D" id="3.30.70.1900">
    <property type="match status" value="1"/>
</dbReference>
<evidence type="ECO:0000313" key="4">
    <source>
        <dbReference type="Proteomes" id="UP000004750"/>
    </source>
</evidence>
<dbReference type="AlphaFoldDB" id="G9ZIJ4"/>
<accession>G9ZIJ4</accession>
<evidence type="ECO:0000256" key="1">
    <source>
        <dbReference type="SAM" id="MobiDB-lite"/>
    </source>
</evidence>
<sequence>MKSPRLSRLTINIYPSQPLKNSRKNKEKPLARLRERGRGEGVSPQDEPSNHAAWRAQQPSRLAVQQPRRLANPATTSLGGSSNHAAWRTQQPRRLADPATASLGGSNNTTHVQHPMTILNLPATLAIARYRYTFTLTRAMRAPAYPGSALRGAFGHALRRACVPRGHAPSALLLQNSPYTHIFEPAPRPDIGLANPATIPPPYIIEPETYGERCEYPAGSTYRFSLVLIGDARHHLPLISYAWQQAFKNRDGIAHGQGELTDISIERADGWENIYADGRITPHDSHITLPENHPHDLTLHILTPLRLQKNGLALGVDHLSAQTLLSQALRRLSLICQIHLGITPQADYAALKAHAATVRSHPALRWYDWQRYSNRQQQSMHLGGAIGDWHLGDLAPEHACALHIGQWLHLGKNTTFGLGRYTLTEHP</sequence>
<dbReference type="InterPro" id="IPR019267">
    <property type="entry name" value="CRISPR-assoc_Cas6_C"/>
</dbReference>
<feature type="domain" description="CRISPR-associated protein Cas6 C-terminal" evidence="2">
    <location>
        <begin position="299"/>
        <end position="421"/>
    </location>
</feature>